<dbReference type="Proteomes" id="UP000799539">
    <property type="component" value="Unassembled WGS sequence"/>
</dbReference>
<protein>
    <submittedName>
        <fullName evidence="1">Uncharacterized protein</fullName>
    </submittedName>
</protein>
<evidence type="ECO:0000313" key="2">
    <source>
        <dbReference type="Proteomes" id="UP000799539"/>
    </source>
</evidence>
<dbReference type="AlphaFoldDB" id="A0A6A6F7F3"/>
<name>A0A6A6F7F3_9PEZI</name>
<sequence>MGTLAAQLGQLNMLDVDNAARAQINMDDLAGSFQSYCITAGSPPASRNMAPSTKHHQLTLVFPCFDIIPQGAKLALEAPCNIEQRERPRKDVFFEHNHPEAMVRLPTYTDVANASIPRFEQENLLESMVERLTLAPGFSTLNVASYYRTDQQTTPTYRFQLLTHWVTSAPNPLFANETQSVEVDAAEWQEIRAQGAKVRWVKLLESHINRATDFSYFRVLERLEQHDPEYARREDSLCNSLFDRAPYPSINHVLKIRLSMKSVRRVIIDSDQDIYELPCGHQFMCNDTYLMCATSEDECLAAKCPECGQKILHKDTDMMRIAMVRDRRAREHYKCEFALLKQITTRFEQEVMVGPAFQATKFSIQCKDFCDALLAARRSFRLPATVMPHTINFVDYPETIVIRDRLVGNLSHGFKPMTVLRRSTMGLLINFATEVLKEFTGVRDAADIWTVLPPSYRGFLIAWFHRALGLAHNKVKRSEHQLSQLAENFYVQKPDDDIKLGYKLDVAVMGKRHKRISLHKSFGDVPLEKTRIPYTFKESDWKREEPEYI</sequence>
<organism evidence="1 2">
    <name type="scientific">Cercospora zeae-maydis SCOH1-5</name>
    <dbReference type="NCBI Taxonomy" id="717836"/>
    <lineage>
        <taxon>Eukaryota</taxon>
        <taxon>Fungi</taxon>
        <taxon>Dikarya</taxon>
        <taxon>Ascomycota</taxon>
        <taxon>Pezizomycotina</taxon>
        <taxon>Dothideomycetes</taxon>
        <taxon>Dothideomycetidae</taxon>
        <taxon>Mycosphaerellales</taxon>
        <taxon>Mycosphaerellaceae</taxon>
        <taxon>Cercospora</taxon>
    </lineage>
</organism>
<dbReference type="OrthoDB" id="3624222at2759"/>
<accession>A0A6A6F7F3</accession>
<dbReference type="EMBL" id="ML992686">
    <property type="protein sequence ID" value="KAF2209443.1"/>
    <property type="molecule type" value="Genomic_DNA"/>
</dbReference>
<gene>
    <name evidence="1" type="ORF">CERZMDRAFT_100237</name>
</gene>
<evidence type="ECO:0000313" key="1">
    <source>
        <dbReference type="EMBL" id="KAF2209443.1"/>
    </source>
</evidence>
<reference evidence="1" key="1">
    <citation type="journal article" date="2020" name="Stud. Mycol.">
        <title>101 Dothideomycetes genomes: a test case for predicting lifestyles and emergence of pathogens.</title>
        <authorList>
            <person name="Haridas S."/>
            <person name="Albert R."/>
            <person name="Binder M."/>
            <person name="Bloem J."/>
            <person name="Labutti K."/>
            <person name="Salamov A."/>
            <person name="Andreopoulos B."/>
            <person name="Baker S."/>
            <person name="Barry K."/>
            <person name="Bills G."/>
            <person name="Bluhm B."/>
            <person name="Cannon C."/>
            <person name="Castanera R."/>
            <person name="Culley D."/>
            <person name="Daum C."/>
            <person name="Ezra D."/>
            <person name="Gonzalez J."/>
            <person name="Henrissat B."/>
            <person name="Kuo A."/>
            <person name="Liang C."/>
            <person name="Lipzen A."/>
            <person name="Lutzoni F."/>
            <person name="Magnuson J."/>
            <person name="Mondo S."/>
            <person name="Nolan M."/>
            <person name="Ohm R."/>
            <person name="Pangilinan J."/>
            <person name="Park H.-J."/>
            <person name="Ramirez L."/>
            <person name="Alfaro M."/>
            <person name="Sun H."/>
            <person name="Tritt A."/>
            <person name="Yoshinaga Y."/>
            <person name="Zwiers L.-H."/>
            <person name="Turgeon B."/>
            <person name="Goodwin S."/>
            <person name="Spatafora J."/>
            <person name="Crous P."/>
            <person name="Grigoriev I."/>
        </authorList>
    </citation>
    <scope>NUCLEOTIDE SEQUENCE</scope>
    <source>
        <strain evidence="1">SCOH1-5</strain>
    </source>
</reference>
<proteinExistence type="predicted"/>
<keyword evidence="2" id="KW-1185">Reference proteome</keyword>